<accession>A0A5C5G4N7</accession>
<dbReference type="InterPro" id="IPR036259">
    <property type="entry name" value="MFS_trans_sf"/>
</dbReference>
<dbReference type="GO" id="GO:0005351">
    <property type="term" value="F:carbohydrate:proton symporter activity"/>
    <property type="evidence" value="ECO:0007669"/>
    <property type="project" value="TreeGrafter"/>
</dbReference>
<evidence type="ECO:0000256" key="5">
    <source>
        <dbReference type="ARBA" id="ARBA00022989"/>
    </source>
</evidence>
<gene>
    <name evidence="11" type="ORF">DMC30DRAFT_102999</name>
</gene>
<evidence type="ECO:0000313" key="11">
    <source>
        <dbReference type="EMBL" id="TNY22881.1"/>
    </source>
</evidence>
<feature type="transmembrane region" description="Helical" evidence="9">
    <location>
        <begin position="407"/>
        <end position="426"/>
    </location>
</feature>
<feature type="transmembrane region" description="Helical" evidence="9">
    <location>
        <begin position="12"/>
        <end position="29"/>
    </location>
</feature>
<proteinExistence type="inferred from homology"/>
<evidence type="ECO:0000313" key="12">
    <source>
        <dbReference type="Proteomes" id="UP000311382"/>
    </source>
</evidence>
<dbReference type="Gene3D" id="1.20.1250.20">
    <property type="entry name" value="MFS general substrate transporter like domains"/>
    <property type="match status" value="1"/>
</dbReference>
<evidence type="ECO:0000256" key="4">
    <source>
        <dbReference type="ARBA" id="ARBA00022692"/>
    </source>
</evidence>
<evidence type="ECO:0000256" key="3">
    <source>
        <dbReference type="ARBA" id="ARBA00022448"/>
    </source>
</evidence>
<comment type="subcellular location">
    <subcellularLocation>
        <location evidence="1">Membrane</location>
        <topology evidence="1">Multi-pass membrane protein</topology>
    </subcellularLocation>
</comment>
<feature type="transmembrane region" description="Helical" evidence="9">
    <location>
        <begin position="370"/>
        <end position="395"/>
    </location>
</feature>
<evidence type="ECO:0000256" key="1">
    <source>
        <dbReference type="ARBA" id="ARBA00004141"/>
    </source>
</evidence>
<dbReference type="InterPro" id="IPR020846">
    <property type="entry name" value="MFS_dom"/>
</dbReference>
<dbReference type="Proteomes" id="UP000311382">
    <property type="component" value="Unassembled WGS sequence"/>
</dbReference>
<feature type="transmembrane region" description="Helical" evidence="9">
    <location>
        <begin position="283"/>
        <end position="301"/>
    </location>
</feature>
<feature type="transmembrane region" description="Helical" evidence="9">
    <location>
        <begin position="342"/>
        <end position="364"/>
    </location>
</feature>
<dbReference type="NCBIfam" id="TIGR00879">
    <property type="entry name" value="SP"/>
    <property type="match status" value="1"/>
</dbReference>
<dbReference type="PROSITE" id="PS50850">
    <property type="entry name" value="MFS"/>
    <property type="match status" value="1"/>
</dbReference>
<organism evidence="11 12">
    <name type="scientific">Rhodotorula diobovata</name>
    <dbReference type="NCBI Taxonomy" id="5288"/>
    <lineage>
        <taxon>Eukaryota</taxon>
        <taxon>Fungi</taxon>
        <taxon>Dikarya</taxon>
        <taxon>Basidiomycota</taxon>
        <taxon>Pucciniomycotina</taxon>
        <taxon>Microbotryomycetes</taxon>
        <taxon>Sporidiobolales</taxon>
        <taxon>Sporidiobolaceae</taxon>
        <taxon>Rhodotorula</taxon>
    </lineage>
</organism>
<protein>
    <submittedName>
        <fullName evidence="11">General substrate transporter</fullName>
    </submittedName>
</protein>
<keyword evidence="4 9" id="KW-0812">Transmembrane</keyword>
<evidence type="ECO:0000259" key="10">
    <source>
        <dbReference type="PROSITE" id="PS50850"/>
    </source>
</evidence>
<sequence>MPTYMGVNGDKLGHLITVCAAMGFILFGYDQGVMSGIISAPQFISVFPACDPAAQGSYKASVLQAFYVAIYEIGCLGGALFALMYGDRLGRRKMMFTGAIILVAGVVIQVTAFRGSWAGGQFIIGRIVTGLGTGFETSTIPTWHAECAKAHSRGFAVFIEAAMISTGTMVSYWVDLGFSYIDSSVSWRVPIALQCIFAVILCVMLIWLPESPRWLISKGHMVEGQRVVAALDPSPFDSEETILQVKVIHDSLEGQLRQRKRDLITNGPTQHFRRMMLGSSSQLFQQIGGCNAVIYFSTPIFEEYLGQSRNMSLILGSVLATVYALSACISFPLVDKAGRRKLYYIGTLGQSLSMFLIMGCLIPGKDSSASNGAVVGVFLFLTFFGFTWLELPWLYPAEVNPSTTRTNANAVSTINNWLFNFAVVMWTPPFLASTAVGCFAFFGAVNLCFLPVIHFYYIETAGRSLEEINLIFAVGYVEKRSYVQVSKDMPRMNGAEIEAEYKRLGLADAEENLA</sequence>
<feature type="transmembrane region" description="Helical" evidence="9">
    <location>
        <begin position="432"/>
        <end position="457"/>
    </location>
</feature>
<dbReference type="EMBL" id="SOZI01000019">
    <property type="protein sequence ID" value="TNY22881.1"/>
    <property type="molecule type" value="Genomic_DNA"/>
</dbReference>
<feature type="transmembrane region" description="Helical" evidence="9">
    <location>
        <begin position="313"/>
        <end position="335"/>
    </location>
</feature>
<feature type="transmembrane region" description="Helical" evidence="9">
    <location>
        <begin position="123"/>
        <end position="143"/>
    </location>
</feature>
<evidence type="ECO:0000256" key="8">
    <source>
        <dbReference type="RuleBase" id="RU003346"/>
    </source>
</evidence>
<dbReference type="PANTHER" id="PTHR48022">
    <property type="entry name" value="PLASTIDIC GLUCOSE TRANSPORTER 4"/>
    <property type="match status" value="1"/>
</dbReference>
<comment type="caution">
    <text evidence="11">The sequence shown here is derived from an EMBL/GenBank/DDBJ whole genome shotgun (WGS) entry which is preliminary data.</text>
</comment>
<dbReference type="AlphaFoldDB" id="A0A5C5G4N7"/>
<dbReference type="InterPro" id="IPR005829">
    <property type="entry name" value="Sugar_transporter_CS"/>
</dbReference>
<dbReference type="STRING" id="5288.A0A5C5G4N7"/>
<dbReference type="InterPro" id="IPR005828">
    <property type="entry name" value="MFS_sugar_transport-like"/>
</dbReference>
<dbReference type="InterPro" id="IPR003663">
    <property type="entry name" value="Sugar/inositol_transpt"/>
</dbReference>
<feature type="transmembrane region" description="Helical" evidence="9">
    <location>
        <begin position="155"/>
        <end position="174"/>
    </location>
</feature>
<dbReference type="FunFam" id="1.20.1250.20:FF:000061">
    <property type="entry name" value="MFS sugar transporter"/>
    <property type="match status" value="1"/>
</dbReference>
<dbReference type="OrthoDB" id="2544694at2759"/>
<evidence type="ECO:0000256" key="9">
    <source>
        <dbReference type="SAM" id="Phobius"/>
    </source>
</evidence>
<dbReference type="InterPro" id="IPR050360">
    <property type="entry name" value="MFS_Sugar_Transporters"/>
</dbReference>
<feature type="transmembrane region" description="Helical" evidence="9">
    <location>
        <begin position="65"/>
        <end position="84"/>
    </location>
</feature>
<dbReference type="PRINTS" id="PR00171">
    <property type="entry name" value="SUGRTRNSPORT"/>
</dbReference>
<evidence type="ECO:0000256" key="2">
    <source>
        <dbReference type="ARBA" id="ARBA00010992"/>
    </source>
</evidence>
<keyword evidence="3 8" id="KW-0813">Transport</keyword>
<dbReference type="PROSITE" id="PS00216">
    <property type="entry name" value="SUGAR_TRANSPORT_1"/>
    <property type="match status" value="1"/>
</dbReference>
<comment type="similarity">
    <text evidence="2 8">Belongs to the major facilitator superfamily. Sugar transporter (TC 2.A.1.1) family.</text>
</comment>
<dbReference type="PANTHER" id="PTHR48022:SF55">
    <property type="entry name" value="SUGAR TRANSPORTER STL1"/>
    <property type="match status" value="1"/>
</dbReference>
<feature type="domain" description="Major facilitator superfamily (MFS) profile" evidence="10">
    <location>
        <begin position="16"/>
        <end position="461"/>
    </location>
</feature>
<feature type="transmembrane region" description="Helical" evidence="9">
    <location>
        <begin position="96"/>
        <end position="117"/>
    </location>
</feature>
<dbReference type="Pfam" id="PF00083">
    <property type="entry name" value="Sugar_tr"/>
    <property type="match status" value="1"/>
</dbReference>
<keyword evidence="12" id="KW-1185">Reference proteome</keyword>
<comment type="catalytic activity">
    <reaction evidence="7">
        <text>myo-inositol(out) + H(+)(out) = myo-inositol(in) + H(+)(in)</text>
        <dbReference type="Rhea" id="RHEA:60364"/>
        <dbReference type="ChEBI" id="CHEBI:15378"/>
        <dbReference type="ChEBI" id="CHEBI:17268"/>
    </reaction>
</comment>
<feature type="transmembrane region" description="Helical" evidence="9">
    <location>
        <begin position="186"/>
        <end position="208"/>
    </location>
</feature>
<keyword evidence="6 9" id="KW-0472">Membrane</keyword>
<reference evidence="11 12" key="1">
    <citation type="submission" date="2019-03" db="EMBL/GenBank/DDBJ databases">
        <title>Rhodosporidium diobovatum UCD-FST 08-225 genome sequencing, assembly, and annotation.</title>
        <authorList>
            <person name="Fakankun I.U."/>
            <person name="Fristensky B."/>
            <person name="Levin D.B."/>
        </authorList>
    </citation>
    <scope>NUCLEOTIDE SEQUENCE [LARGE SCALE GENOMIC DNA]</scope>
    <source>
        <strain evidence="11 12">UCD-FST 08-225</strain>
    </source>
</reference>
<name>A0A5C5G4N7_9BASI</name>
<dbReference type="GO" id="GO:0016020">
    <property type="term" value="C:membrane"/>
    <property type="evidence" value="ECO:0007669"/>
    <property type="project" value="UniProtKB-SubCell"/>
</dbReference>
<keyword evidence="5 9" id="KW-1133">Transmembrane helix</keyword>
<evidence type="ECO:0000256" key="6">
    <source>
        <dbReference type="ARBA" id="ARBA00023136"/>
    </source>
</evidence>
<evidence type="ECO:0000256" key="7">
    <source>
        <dbReference type="ARBA" id="ARBA00049119"/>
    </source>
</evidence>
<dbReference type="SUPFAM" id="SSF103473">
    <property type="entry name" value="MFS general substrate transporter"/>
    <property type="match status" value="1"/>
</dbReference>